<dbReference type="Proteomes" id="UP000006038">
    <property type="component" value="Chromosome 5"/>
</dbReference>
<reference evidence="1" key="1">
    <citation type="journal article" date="2013" name="Nat. Commun.">
        <title>Whole-genome sequencing of Oryza brachyantha reveals mechanisms underlying Oryza genome evolution.</title>
        <authorList>
            <person name="Chen J."/>
            <person name="Huang Q."/>
            <person name="Gao D."/>
            <person name="Wang J."/>
            <person name="Lang Y."/>
            <person name="Liu T."/>
            <person name="Li B."/>
            <person name="Bai Z."/>
            <person name="Luis Goicoechea J."/>
            <person name="Liang C."/>
            <person name="Chen C."/>
            <person name="Zhang W."/>
            <person name="Sun S."/>
            <person name="Liao Y."/>
            <person name="Zhang X."/>
            <person name="Yang L."/>
            <person name="Song C."/>
            <person name="Wang M."/>
            <person name="Shi J."/>
            <person name="Liu G."/>
            <person name="Liu J."/>
            <person name="Zhou H."/>
            <person name="Zhou W."/>
            <person name="Yu Q."/>
            <person name="An N."/>
            <person name="Chen Y."/>
            <person name="Cai Q."/>
            <person name="Wang B."/>
            <person name="Liu B."/>
            <person name="Min J."/>
            <person name="Huang Y."/>
            <person name="Wu H."/>
            <person name="Li Z."/>
            <person name="Zhang Y."/>
            <person name="Yin Y."/>
            <person name="Song W."/>
            <person name="Jiang J."/>
            <person name="Jackson S.A."/>
            <person name="Wing R.A."/>
            <person name="Wang J."/>
            <person name="Chen M."/>
        </authorList>
    </citation>
    <scope>NUCLEOTIDE SEQUENCE [LARGE SCALE GENOMIC DNA]</scope>
    <source>
        <strain evidence="1">cv. IRGC 101232</strain>
    </source>
</reference>
<protein>
    <submittedName>
        <fullName evidence="1">Uncharacterized protein</fullName>
    </submittedName>
</protein>
<dbReference type="Gene3D" id="3.40.50.2000">
    <property type="entry name" value="Glycogen Phosphorylase B"/>
    <property type="match status" value="2"/>
</dbReference>
<dbReference type="Gramene" id="OB05G29340.1">
    <property type="protein sequence ID" value="OB05G29340.1"/>
    <property type="gene ID" value="OB05G29340"/>
</dbReference>
<proteinExistence type="predicted"/>
<name>J3M8L0_ORYBR</name>
<dbReference type="HOGENOM" id="CLU_2658486_0_0_1"/>
<reference evidence="1" key="2">
    <citation type="submission" date="2013-04" db="UniProtKB">
        <authorList>
            <consortium name="EnsemblPlants"/>
        </authorList>
    </citation>
    <scope>IDENTIFICATION</scope>
</reference>
<accession>J3M8L0</accession>
<dbReference type="SUPFAM" id="SSF53756">
    <property type="entry name" value="UDP-Glycosyltransferase/glycogen phosphorylase"/>
    <property type="match status" value="1"/>
</dbReference>
<evidence type="ECO:0000313" key="1">
    <source>
        <dbReference type="EnsemblPlants" id="OB05G29340.1"/>
    </source>
</evidence>
<evidence type="ECO:0000313" key="2">
    <source>
        <dbReference type="Proteomes" id="UP000006038"/>
    </source>
</evidence>
<keyword evidence="2" id="KW-1185">Reference proteome</keyword>
<sequence length="76" mass="8119">MAGRRGVRSTRDEEKEVVPAKAVAKAVSRFMEPGGAAETARSAIKELAVKARAAVADGGSSYCDLRRLIDDLMRAK</sequence>
<organism evidence="1">
    <name type="scientific">Oryza brachyantha</name>
    <name type="common">malo sina</name>
    <dbReference type="NCBI Taxonomy" id="4533"/>
    <lineage>
        <taxon>Eukaryota</taxon>
        <taxon>Viridiplantae</taxon>
        <taxon>Streptophyta</taxon>
        <taxon>Embryophyta</taxon>
        <taxon>Tracheophyta</taxon>
        <taxon>Spermatophyta</taxon>
        <taxon>Magnoliopsida</taxon>
        <taxon>Liliopsida</taxon>
        <taxon>Poales</taxon>
        <taxon>Poaceae</taxon>
        <taxon>BOP clade</taxon>
        <taxon>Oryzoideae</taxon>
        <taxon>Oryzeae</taxon>
        <taxon>Oryzinae</taxon>
        <taxon>Oryza</taxon>
    </lineage>
</organism>
<dbReference type="AlphaFoldDB" id="J3M8L0"/>
<dbReference type="EnsemblPlants" id="OB05G29340.1">
    <property type="protein sequence ID" value="OB05G29340.1"/>
    <property type="gene ID" value="OB05G29340"/>
</dbReference>